<sequence>MNESSNVELPVGLRVVSADSHLEIGDDIFRERFPGRLKEKAPRVWFDQYWHIGFKGEAEALKLGERGTNALTRSNLANVHDVAAHREAMDAEGIEFEILFPQTLIGFIRYPDLEVQENMYRVYNEYTMERLSVNAGRSVPVGIFGNWWDPDAVDRSMQQIVDLGFKTFMVPCNPGKDRNGRDLSYADKHFDRFWSAANEAGLPVCFHIGEAIDIDRRGGVGAANMVLFAPFRRPFGQMVFGGVFDRNPNLQVVFAEGGIAWVPPALQDAEAQYDIHRDILDPIEHRPSHYWHTHCYATFQNDRLGLSQIDLIGADRAMWASDYPHSEGSYGYGRESMKAVVDAVGEEKARLILGENAIRVFKLD</sequence>
<gene>
    <name evidence="3" type="ORF">MTR64_16745</name>
</gene>
<reference evidence="3" key="1">
    <citation type="submission" date="2022-03" db="EMBL/GenBank/DDBJ databases">
        <title>Identification of a novel bacterium isolated from mangrove sediments.</title>
        <authorList>
            <person name="Pan X."/>
        </authorList>
    </citation>
    <scope>NUCLEOTIDE SEQUENCE</scope>
    <source>
        <strain evidence="3">B2580</strain>
    </source>
</reference>
<evidence type="ECO:0000313" key="3">
    <source>
        <dbReference type="EMBL" id="MCJ2180222.1"/>
    </source>
</evidence>
<evidence type="ECO:0000256" key="1">
    <source>
        <dbReference type="ARBA" id="ARBA00023239"/>
    </source>
</evidence>
<keyword evidence="4" id="KW-1185">Reference proteome</keyword>
<name>A0ABT0B559_9SPHN</name>
<evidence type="ECO:0000259" key="2">
    <source>
        <dbReference type="Pfam" id="PF04909"/>
    </source>
</evidence>
<protein>
    <submittedName>
        <fullName evidence="3">Amidohydrolase</fullName>
    </submittedName>
</protein>
<dbReference type="Pfam" id="PF04909">
    <property type="entry name" value="Amidohydro_2"/>
    <property type="match status" value="1"/>
</dbReference>
<dbReference type="Proteomes" id="UP001162880">
    <property type="component" value="Unassembled WGS sequence"/>
</dbReference>
<dbReference type="InterPro" id="IPR006680">
    <property type="entry name" value="Amidohydro-rel"/>
</dbReference>
<dbReference type="PANTHER" id="PTHR21240">
    <property type="entry name" value="2-AMINO-3-CARBOXYLMUCONATE-6-SEMIALDEHYDE DECARBOXYLASE"/>
    <property type="match status" value="1"/>
</dbReference>
<dbReference type="EMBL" id="JALHLE010000029">
    <property type="protein sequence ID" value="MCJ2180222.1"/>
    <property type="molecule type" value="Genomic_DNA"/>
</dbReference>
<dbReference type="SUPFAM" id="SSF51556">
    <property type="entry name" value="Metallo-dependent hydrolases"/>
    <property type="match status" value="1"/>
</dbReference>
<dbReference type="RefSeq" id="WP_243995645.1">
    <property type="nucleotide sequence ID" value="NZ_JALHLE010000029.1"/>
</dbReference>
<organism evidence="3 4">
    <name type="scientific">Novosphingobium album</name>
    <name type="common">ex Hu et al. 2023</name>
    <dbReference type="NCBI Taxonomy" id="2930093"/>
    <lineage>
        <taxon>Bacteria</taxon>
        <taxon>Pseudomonadati</taxon>
        <taxon>Pseudomonadota</taxon>
        <taxon>Alphaproteobacteria</taxon>
        <taxon>Sphingomonadales</taxon>
        <taxon>Sphingomonadaceae</taxon>
        <taxon>Novosphingobium</taxon>
    </lineage>
</organism>
<comment type="caution">
    <text evidence="3">The sequence shown here is derived from an EMBL/GenBank/DDBJ whole genome shotgun (WGS) entry which is preliminary data.</text>
</comment>
<keyword evidence="1" id="KW-0456">Lyase</keyword>
<accession>A0ABT0B559</accession>
<dbReference type="PANTHER" id="PTHR21240:SF28">
    <property type="entry name" value="ISO-OROTATE DECARBOXYLASE (EUROFUNG)"/>
    <property type="match status" value="1"/>
</dbReference>
<proteinExistence type="predicted"/>
<dbReference type="InterPro" id="IPR032465">
    <property type="entry name" value="ACMSD"/>
</dbReference>
<feature type="domain" description="Amidohydrolase-related" evidence="2">
    <location>
        <begin position="114"/>
        <end position="363"/>
    </location>
</feature>
<dbReference type="InterPro" id="IPR032466">
    <property type="entry name" value="Metal_Hydrolase"/>
</dbReference>
<dbReference type="Gene3D" id="3.20.20.140">
    <property type="entry name" value="Metal-dependent hydrolases"/>
    <property type="match status" value="1"/>
</dbReference>
<evidence type="ECO:0000313" key="4">
    <source>
        <dbReference type="Proteomes" id="UP001162880"/>
    </source>
</evidence>